<dbReference type="EMBL" id="CAJNOK010012286">
    <property type="protein sequence ID" value="CAF1160277.1"/>
    <property type="molecule type" value="Genomic_DNA"/>
</dbReference>
<accession>A0A8S2MVP0</accession>
<proteinExistence type="predicted"/>
<evidence type="ECO:0000313" key="3">
    <source>
        <dbReference type="Proteomes" id="UP000682733"/>
    </source>
</evidence>
<dbReference type="AlphaFoldDB" id="A0A8S2MVP0"/>
<dbReference type="EMBL" id="CAJOBA010033810">
    <property type="protein sequence ID" value="CAF3971985.1"/>
    <property type="molecule type" value="Genomic_DNA"/>
</dbReference>
<sequence>MAKLFENQHTPLNTISFNPDEIYNNYDSNACKLGLYIYTGAYTIDNDMDKDVSDPAQTVSTLLKSIKNATEEKAQKLRNTTVYGLLCQLR</sequence>
<feature type="non-terminal residue" evidence="2">
    <location>
        <position position="1"/>
    </location>
</feature>
<evidence type="ECO:0000313" key="1">
    <source>
        <dbReference type="EMBL" id="CAF1160277.1"/>
    </source>
</evidence>
<evidence type="ECO:0000313" key="2">
    <source>
        <dbReference type="EMBL" id="CAF3971985.1"/>
    </source>
</evidence>
<organism evidence="2 3">
    <name type="scientific">Didymodactylos carnosus</name>
    <dbReference type="NCBI Taxonomy" id="1234261"/>
    <lineage>
        <taxon>Eukaryota</taxon>
        <taxon>Metazoa</taxon>
        <taxon>Spiralia</taxon>
        <taxon>Gnathifera</taxon>
        <taxon>Rotifera</taxon>
        <taxon>Eurotatoria</taxon>
        <taxon>Bdelloidea</taxon>
        <taxon>Philodinida</taxon>
        <taxon>Philodinidae</taxon>
        <taxon>Didymodactylos</taxon>
    </lineage>
</organism>
<gene>
    <name evidence="1" type="ORF">OVA965_LOCUS22055</name>
    <name evidence="2" type="ORF">TMI583_LOCUS22770</name>
</gene>
<comment type="caution">
    <text evidence="2">The sequence shown here is derived from an EMBL/GenBank/DDBJ whole genome shotgun (WGS) entry which is preliminary data.</text>
</comment>
<dbReference type="Proteomes" id="UP000682733">
    <property type="component" value="Unassembled WGS sequence"/>
</dbReference>
<dbReference type="Proteomes" id="UP000677228">
    <property type="component" value="Unassembled WGS sequence"/>
</dbReference>
<protein>
    <submittedName>
        <fullName evidence="2">Uncharacterized protein</fullName>
    </submittedName>
</protein>
<name>A0A8S2MVP0_9BILA</name>
<reference evidence="2" key="1">
    <citation type="submission" date="2021-02" db="EMBL/GenBank/DDBJ databases">
        <authorList>
            <person name="Nowell W R."/>
        </authorList>
    </citation>
    <scope>NUCLEOTIDE SEQUENCE</scope>
</reference>